<name>A0ABR1VF27_9PEZI</name>
<dbReference type="RefSeq" id="XP_066717128.1">
    <property type="nucleotide sequence ID" value="XM_066857859.1"/>
</dbReference>
<keyword evidence="1" id="KW-0812">Transmembrane</keyword>
<protein>
    <submittedName>
        <fullName evidence="2">Uncharacterized protein</fullName>
    </submittedName>
</protein>
<organism evidence="2 3">
    <name type="scientific">Apiospora phragmitis</name>
    <dbReference type="NCBI Taxonomy" id="2905665"/>
    <lineage>
        <taxon>Eukaryota</taxon>
        <taxon>Fungi</taxon>
        <taxon>Dikarya</taxon>
        <taxon>Ascomycota</taxon>
        <taxon>Pezizomycotina</taxon>
        <taxon>Sordariomycetes</taxon>
        <taxon>Xylariomycetidae</taxon>
        <taxon>Amphisphaeriales</taxon>
        <taxon>Apiosporaceae</taxon>
        <taxon>Apiospora</taxon>
    </lineage>
</organism>
<evidence type="ECO:0000313" key="3">
    <source>
        <dbReference type="Proteomes" id="UP001480595"/>
    </source>
</evidence>
<accession>A0ABR1VF27</accession>
<keyword evidence="1" id="KW-1133">Transmembrane helix</keyword>
<dbReference type="GeneID" id="92090922"/>
<proteinExistence type="predicted"/>
<dbReference type="EMBL" id="JAQQWL010000006">
    <property type="protein sequence ID" value="KAK8069834.1"/>
    <property type="molecule type" value="Genomic_DNA"/>
</dbReference>
<sequence length="167" mass="15837">MVYRERQVRRFSPGPGPPLDKPLWKHDVVQVGVPNAQGNAVIIELGGGGAAGAAAGSGVTVTNKNTVTTLTTVTPAAGALVTAPPALATGGAGVPAVNAGLNATTTKAAGAMAGTATGAPLAPTAPPAGALPITAGAARIVEGSGKGLMGSVAMLLLTGVAGAMVMA</sequence>
<evidence type="ECO:0000313" key="2">
    <source>
        <dbReference type="EMBL" id="KAK8069834.1"/>
    </source>
</evidence>
<dbReference type="Proteomes" id="UP001480595">
    <property type="component" value="Unassembled WGS sequence"/>
</dbReference>
<comment type="caution">
    <text evidence="2">The sequence shown here is derived from an EMBL/GenBank/DDBJ whole genome shotgun (WGS) entry which is preliminary data.</text>
</comment>
<keyword evidence="1" id="KW-0472">Membrane</keyword>
<evidence type="ECO:0000256" key="1">
    <source>
        <dbReference type="SAM" id="Phobius"/>
    </source>
</evidence>
<gene>
    <name evidence="2" type="ORF">PG994_006450</name>
</gene>
<reference evidence="2 3" key="1">
    <citation type="submission" date="2023-01" db="EMBL/GenBank/DDBJ databases">
        <title>Analysis of 21 Apiospora genomes using comparative genomics revels a genus with tremendous synthesis potential of carbohydrate active enzymes and secondary metabolites.</title>
        <authorList>
            <person name="Sorensen T."/>
        </authorList>
    </citation>
    <scope>NUCLEOTIDE SEQUENCE [LARGE SCALE GENOMIC DNA]</scope>
    <source>
        <strain evidence="2 3">CBS 135458</strain>
    </source>
</reference>
<keyword evidence="3" id="KW-1185">Reference proteome</keyword>
<feature type="transmembrane region" description="Helical" evidence="1">
    <location>
        <begin position="148"/>
        <end position="166"/>
    </location>
</feature>